<dbReference type="InterPro" id="IPR008614">
    <property type="entry name" value="FIBP"/>
</dbReference>
<dbReference type="Pfam" id="PF01484">
    <property type="entry name" value="Col_cuticle_N"/>
    <property type="match status" value="1"/>
</dbReference>
<feature type="compositionally biased region" description="Low complexity" evidence="2">
    <location>
        <begin position="416"/>
        <end position="438"/>
    </location>
</feature>
<accession>A0A0V1L7T5</accession>
<gene>
    <name evidence="4" type="primary">Fibp</name>
    <name evidence="4" type="ORF">T02_836</name>
</gene>
<feature type="compositionally biased region" description="Low complexity" evidence="2">
    <location>
        <begin position="801"/>
        <end position="824"/>
    </location>
</feature>
<dbReference type="OrthoDB" id="16955at2759"/>
<feature type="region of interest" description="Disordered" evidence="2">
    <location>
        <begin position="790"/>
        <end position="917"/>
    </location>
</feature>
<feature type="region of interest" description="Disordered" evidence="2">
    <location>
        <begin position="710"/>
        <end position="772"/>
    </location>
</feature>
<dbReference type="SMART" id="SM01088">
    <property type="entry name" value="Col_cuticle_N"/>
    <property type="match status" value="1"/>
</dbReference>
<keyword evidence="5" id="KW-1185">Reference proteome</keyword>
<feature type="domain" description="Nematode cuticle collagen N-terminal" evidence="3">
    <location>
        <begin position="579"/>
        <end position="631"/>
    </location>
</feature>
<feature type="compositionally biased region" description="Pro residues" evidence="2">
    <location>
        <begin position="744"/>
        <end position="753"/>
    </location>
</feature>
<dbReference type="InterPro" id="IPR002486">
    <property type="entry name" value="Col_cuticle_N"/>
</dbReference>
<evidence type="ECO:0000313" key="4">
    <source>
        <dbReference type="EMBL" id="KRZ55298.1"/>
    </source>
</evidence>
<name>A0A0V1L7T5_9BILA</name>
<dbReference type="AlphaFoldDB" id="A0A0V1L7T5"/>
<organism evidence="4 5">
    <name type="scientific">Trichinella nativa</name>
    <dbReference type="NCBI Taxonomy" id="6335"/>
    <lineage>
        <taxon>Eukaryota</taxon>
        <taxon>Metazoa</taxon>
        <taxon>Ecdysozoa</taxon>
        <taxon>Nematoda</taxon>
        <taxon>Enoplea</taxon>
        <taxon>Dorylaimia</taxon>
        <taxon>Trichinellida</taxon>
        <taxon>Trichinellidae</taxon>
        <taxon>Trichinella</taxon>
    </lineage>
</organism>
<comment type="caution">
    <text evidence="4">The sequence shown here is derived from an EMBL/GenBank/DDBJ whole genome shotgun (WGS) entry which is preliminary data.</text>
</comment>
<dbReference type="GO" id="GO:0005634">
    <property type="term" value="C:nucleus"/>
    <property type="evidence" value="ECO:0007669"/>
    <property type="project" value="TreeGrafter"/>
</dbReference>
<dbReference type="STRING" id="6335.A0A0V1L7T5"/>
<feature type="compositionally biased region" description="Low complexity" evidence="2">
    <location>
        <begin position="854"/>
        <end position="866"/>
    </location>
</feature>
<dbReference type="Proteomes" id="UP000054721">
    <property type="component" value="Unassembled WGS sequence"/>
</dbReference>
<protein>
    <submittedName>
        <fullName evidence="4">Acidic fibroblast growth factor intracellular-binding protein</fullName>
    </submittedName>
</protein>
<dbReference type="PANTHER" id="PTHR13223">
    <property type="entry name" value="ACIDIC FIBROBLAST GROWTH FACTOR INTRACELLULAR BINDING PROTEIN"/>
    <property type="match status" value="1"/>
</dbReference>
<evidence type="ECO:0000256" key="2">
    <source>
        <dbReference type="SAM" id="MobiDB-lite"/>
    </source>
</evidence>
<sequence length="943" mass="102737">LTMKHSCDVCFTTTGYDIDEVVLDYWIAGYDAHSTSTQLLKSVMFTEFSDIDYGCMLAEVEDAFRLFQLTSKYMESPPRLCEQRLLPLTTPMCEMLISKYYEIDDVVLREIVGKKPSTKLKKEASEICLRANINYYSCRRQLENFRRIFKAVENCKGNLLLEIRRKFLLPSRLCKRYALAIFMCTYRFEFPRKRLGYLSFDDLCVCCIKMINCWSNRAFEEMETESDIWLSREFLASIKDAKILCERSTIDELKNRLNRRLISVLSPAAFINFKCNNRSYCKVVINIGMELSQGRELRDFFVDIFENIIIPCHEGRWTKDDLRKFCFELMKELSDMLLKLKQDSFLVDIWNRYLDVFTVCVTQMLTGVLTLWHVSIFREGFLQVLVSWNLRQQNSVAYSSDSKCLVGLKVTNNNFPSRPGSPSIPGNPGSPSHPSIPGAPGGPGGPCWHVQQFSIYMTSLYVSVDQLTSALRMHKIQWDYDDTGKRGDRAKERCTDQCPFCSCAFMTILNSSRPSTALAGRAEIFALRPGRIVTCDSVQSHTGCLRKNTKTGAFFFSAQYFPLYTVLSIQENREKAYRLVAYFSTAVSLIAALSMSISLPAMYSHISYAQNRLRSDMRSCQEVTNDVEAEMVLIKQYTFVANRTARQAYGSGSFPDNFPGSGVDQGFPTVLPGLVPDSASGGFPGGFSPNPDGMIPTFPGSGLPGNIGDESAGVPTLPGSGVNGGQFQGQTGRQTEKMASSCLPGPPGPPGPPGANGEPGMPGRPGMQGKTGKFSWEHCKMIPILPCPPCPPGPPGPAGPQGPQGDVGPPGMSAAPGDDGSPGIPGSPGLPGHAGEPGIDGEAGEPGRPAEYVPMTPGDPGDMGPTGPAGPQGPNGADGVSGPPGPPGSKGSVGVPGLPGLQGPPGPRGLPGKMGPPGTEGVCPTYCAADGGAFHLNQPYKRH</sequence>
<dbReference type="Pfam" id="PF05427">
    <property type="entry name" value="FIBP"/>
    <property type="match status" value="1"/>
</dbReference>
<feature type="region of interest" description="Disordered" evidence="2">
    <location>
        <begin position="416"/>
        <end position="441"/>
    </location>
</feature>
<proteinExistence type="predicted"/>
<dbReference type="InterPro" id="IPR008160">
    <property type="entry name" value="Collagen"/>
</dbReference>
<evidence type="ECO:0000313" key="5">
    <source>
        <dbReference type="Proteomes" id="UP000054721"/>
    </source>
</evidence>
<evidence type="ECO:0000259" key="3">
    <source>
        <dbReference type="SMART" id="SM01088"/>
    </source>
</evidence>
<feature type="non-terminal residue" evidence="4">
    <location>
        <position position="943"/>
    </location>
</feature>
<reference evidence="4 5" key="1">
    <citation type="submission" date="2015-05" db="EMBL/GenBank/DDBJ databases">
        <title>Evolution of Trichinella species and genotypes.</title>
        <authorList>
            <person name="Korhonen P.K."/>
            <person name="Edoardo P."/>
            <person name="Giuseppe L.R."/>
            <person name="Gasser R.B."/>
        </authorList>
    </citation>
    <scope>NUCLEOTIDE SEQUENCE [LARGE SCALE GENOMIC DNA]</scope>
    <source>
        <strain evidence="4">ISS10</strain>
    </source>
</reference>
<feature type="compositionally biased region" description="Pro residues" evidence="2">
    <location>
        <begin position="790"/>
        <end position="800"/>
    </location>
</feature>
<dbReference type="GO" id="GO:0042302">
    <property type="term" value="F:structural constituent of cuticle"/>
    <property type="evidence" value="ECO:0007669"/>
    <property type="project" value="InterPro"/>
</dbReference>
<evidence type="ECO:0000256" key="1">
    <source>
        <dbReference type="ARBA" id="ARBA00022737"/>
    </source>
</evidence>
<dbReference type="Pfam" id="PF01391">
    <property type="entry name" value="Collagen"/>
    <property type="match status" value="2"/>
</dbReference>
<feature type="compositionally biased region" description="Low complexity" evidence="2">
    <location>
        <begin position="889"/>
        <end position="901"/>
    </location>
</feature>
<keyword evidence="1" id="KW-0677">Repeat</keyword>
<dbReference type="PANTHER" id="PTHR13223:SF2">
    <property type="entry name" value="ACIDIC FIBROBLAST GROWTH FACTOR INTRACELLULAR-BINDING PROTEIN"/>
    <property type="match status" value="1"/>
</dbReference>
<dbReference type="Gene3D" id="1.20.5.320">
    <property type="entry name" value="6-Phosphogluconate Dehydrogenase, domain 3"/>
    <property type="match status" value="1"/>
</dbReference>
<dbReference type="EMBL" id="JYDW01000118">
    <property type="protein sequence ID" value="KRZ55298.1"/>
    <property type="molecule type" value="Genomic_DNA"/>
</dbReference>